<dbReference type="AlphaFoldDB" id="A0A069P7D0"/>
<reference evidence="2" key="4">
    <citation type="submission" date="2024-05" db="EMBL/GenBank/DDBJ databases">
        <authorList>
            <person name="Sun Q."/>
            <person name="Zhou Y."/>
        </authorList>
    </citation>
    <scope>NUCLEOTIDE SEQUENCE</scope>
    <source>
        <strain evidence="2">CGMCC 1.11013</strain>
    </source>
</reference>
<protein>
    <submittedName>
        <fullName evidence="3">Uncharacterized protein</fullName>
    </submittedName>
</protein>
<proteinExistence type="predicted"/>
<evidence type="ECO:0000313" key="5">
    <source>
        <dbReference type="Proteomes" id="UP000597138"/>
    </source>
</evidence>
<dbReference type="Proteomes" id="UP000027439">
    <property type="component" value="Unassembled WGS sequence"/>
</dbReference>
<name>A0A069P7D0_9BURK</name>
<evidence type="ECO:0000313" key="4">
    <source>
        <dbReference type="Proteomes" id="UP000027439"/>
    </source>
</evidence>
<dbReference type="Proteomes" id="UP000597138">
    <property type="component" value="Unassembled WGS sequence"/>
</dbReference>
<dbReference type="RefSeq" id="WP_035960595.1">
    <property type="nucleotide sequence ID" value="NZ_BMEG01000001.1"/>
</dbReference>
<comment type="caution">
    <text evidence="3">The sequence shown here is derived from an EMBL/GenBank/DDBJ whole genome shotgun (WGS) entry which is preliminary data.</text>
</comment>
<evidence type="ECO:0000313" key="3">
    <source>
        <dbReference type="EMBL" id="KDR36427.1"/>
    </source>
</evidence>
<feature type="signal peptide" evidence="1">
    <location>
        <begin position="1"/>
        <end position="25"/>
    </location>
</feature>
<evidence type="ECO:0000256" key="1">
    <source>
        <dbReference type="SAM" id="SignalP"/>
    </source>
</evidence>
<dbReference type="OrthoDB" id="9008568at2"/>
<reference evidence="5" key="3">
    <citation type="journal article" date="2019" name="Int. J. Syst. Evol. Microbiol.">
        <title>The Global Catalogue of Microorganisms (GCM) 10K type strain sequencing project: providing services to taxonomists for standard genome sequencing and annotation.</title>
        <authorList>
            <consortium name="The Broad Institute Genomics Platform"/>
            <consortium name="The Broad Institute Genome Sequencing Center for Infectious Disease"/>
            <person name="Wu L."/>
            <person name="Ma J."/>
        </authorList>
    </citation>
    <scope>NUCLEOTIDE SEQUENCE [LARGE SCALE GENOMIC DNA]</scope>
    <source>
        <strain evidence="5">CGMCC 1.11013</strain>
    </source>
</reference>
<feature type="chain" id="PRO_5001664046" evidence="1">
    <location>
        <begin position="26"/>
        <end position="107"/>
    </location>
</feature>
<sequence>MKIPGGIAALLLALALSNLTPSAHAETLPNSQWRASDITLFDLIQNGYTITGTTSVAARSTGLPEDTYILQKTNSVYRCVETRATDSAATRSITPLRCAELVQPYRD</sequence>
<dbReference type="eggNOG" id="ENOG50316H0">
    <property type="taxonomic scope" value="Bacteria"/>
</dbReference>
<keyword evidence="1" id="KW-0732">Signal</keyword>
<reference evidence="2" key="1">
    <citation type="journal article" date="2014" name="Int. J. Syst. Evol. Microbiol.">
        <title>Complete genome of a new Firmicutes species belonging to the dominant human colonic microbiota ('Ruminococcus bicirculans') reveals two chromosomes and a selective capacity to utilize plant glucans.</title>
        <authorList>
            <consortium name="NISC Comparative Sequencing Program"/>
            <person name="Wegmann U."/>
            <person name="Louis P."/>
            <person name="Goesmann A."/>
            <person name="Henrissat B."/>
            <person name="Duncan S.H."/>
            <person name="Flint H.J."/>
        </authorList>
    </citation>
    <scope>NUCLEOTIDE SEQUENCE</scope>
    <source>
        <strain evidence="2">CGMCC 1.11013</strain>
    </source>
</reference>
<dbReference type="EMBL" id="JFHE01000003">
    <property type="protein sequence ID" value="KDR36427.1"/>
    <property type="molecule type" value="Genomic_DNA"/>
</dbReference>
<accession>A0A069P7D0</accession>
<organism evidence="3 4">
    <name type="scientific">Caballeronia grimmiae</name>
    <dbReference type="NCBI Taxonomy" id="1071679"/>
    <lineage>
        <taxon>Bacteria</taxon>
        <taxon>Pseudomonadati</taxon>
        <taxon>Pseudomonadota</taxon>
        <taxon>Betaproteobacteria</taxon>
        <taxon>Burkholderiales</taxon>
        <taxon>Burkholderiaceae</taxon>
        <taxon>Caballeronia</taxon>
    </lineage>
</organism>
<reference evidence="3 4" key="2">
    <citation type="submission" date="2014-03" db="EMBL/GenBank/DDBJ databases">
        <title>Draft Genome Sequences of Four Burkholderia Strains.</title>
        <authorList>
            <person name="Liu X.Y."/>
            <person name="Li C.X."/>
            <person name="Xu J.H."/>
        </authorList>
    </citation>
    <scope>NUCLEOTIDE SEQUENCE [LARGE SCALE GENOMIC DNA]</scope>
    <source>
        <strain evidence="3 4">R27</strain>
    </source>
</reference>
<gene>
    <name evidence="3" type="ORF">BG57_16330</name>
    <name evidence="2" type="ORF">GCM10010985_07300</name>
</gene>
<dbReference type="EMBL" id="BMEG01000001">
    <property type="protein sequence ID" value="GGD56108.1"/>
    <property type="molecule type" value="Genomic_DNA"/>
</dbReference>
<evidence type="ECO:0000313" key="2">
    <source>
        <dbReference type="EMBL" id="GGD56108.1"/>
    </source>
</evidence>
<keyword evidence="5" id="KW-1185">Reference proteome</keyword>